<dbReference type="InterPro" id="IPR051604">
    <property type="entry name" value="Ergot_Alk_Oxidoreductase"/>
</dbReference>
<reference evidence="3" key="1">
    <citation type="journal article" date="2019" name="Int. J. Syst. Evol. Microbiol.">
        <title>The Global Catalogue of Microorganisms (GCM) 10K type strain sequencing project: providing services to taxonomists for standard genome sequencing and annotation.</title>
        <authorList>
            <consortium name="The Broad Institute Genomics Platform"/>
            <consortium name="The Broad Institute Genome Sequencing Center for Infectious Disease"/>
            <person name="Wu L."/>
            <person name="Ma J."/>
        </authorList>
    </citation>
    <scope>NUCLEOTIDE SEQUENCE [LARGE SCALE GENOMIC DNA]</scope>
    <source>
        <strain evidence="3">JCM 16929</strain>
    </source>
</reference>
<organism evidence="2 3">
    <name type="scientific">Microlunatus ginsengisoli</name>
    <dbReference type="NCBI Taxonomy" id="363863"/>
    <lineage>
        <taxon>Bacteria</taxon>
        <taxon>Bacillati</taxon>
        <taxon>Actinomycetota</taxon>
        <taxon>Actinomycetes</taxon>
        <taxon>Propionibacteriales</taxon>
        <taxon>Propionibacteriaceae</taxon>
        <taxon>Microlunatus</taxon>
    </lineage>
</organism>
<accession>A0ABP7A5W0</accession>
<dbReference type="InterPro" id="IPR016040">
    <property type="entry name" value="NAD(P)-bd_dom"/>
</dbReference>
<dbReference type="Gene3D" id="3.40.50.720">
    <property type="entry name" value="NAD(P)-binding Rossmann-like Domain"/>
    <property type="match status" value="1"/>
</dbReference>
<comment type="caution">
    <text evidence="2">The sequence shown here is derived from an EMBL/GenBank/DDBJ whole genome shotgun (WGS) entry which is preliminary data.</text>
</comment>
<dbReference type="PANTHER" id="PTHR43162">
    <property type="match status" value="1"/>
</dbReference>
<dbReference type="Gene3D" id="3.90.25.10">
    <property type="entry name" value="UDP-galactose 4-epimerase, domain 1"/>
    <property type="match status" value="1"/>
</dbReference>
<sequence length="289" mass="29373">MTLSVLVTGATGTVGSRLLPLLTGHDVEIRALARRPAAVVAHHHRIRPIAGDFADSASLDDAMSGVDAVFLACGNGPDQVAHETAVIDAAARAGVGRLVKLSARGAAPDAAVAYWRWHAEIERRLVASGLPAVILRPGFSMANLFAAAEQVRRAGVIAAPAGAAAIAMIDPLDVAAVAAETLVGDGHAGRTYTLTGPSAIDYRAVAQELGRVARRAVAFVDVPPEAAVAGLTGAGLPPFVADQIAAVFAALRSGAQSTTTGDVATLVGRPPRPLADFATETAPIWSAVA</sequence>
<dbReference type="PANTHER" id="PTHR43162:SF1">
    <property type="entry name" value="PRESTALK A DIFFERENTIATION PROTEIN A"/>
    <property type="match status" value="1"/>
</dbReference>
<dbReference type="InterPro" id="IPR036291">
    <property type="entry name" value="NAD(P)-bd_dom_sf"/>
</dbReference>
<dbReference type="SUPFAM" id="SSF51735">
    <property type="entry name" value="NAD(P)-binding Rossmann-fold domains"/>
    <property type="match status" value="1"/>
</dbReference>
<evidence type="ECO:0000259" key="1">
    <source>
        <dbReference type="Pfam" id="PF13460"/>
    </source>
</evidence>
<evidence type="ECO:0000313" key="3">
    <source>
        <dbReference type="Proteomes" id="UP001501490"/>
    </source>
</evidence>
<dbReference type="EMBL" id="BAABAB010000021">
    <property type="protein sequence ID" value="GAA3625526.1"/>
    <property type="molecule type" value="Genomic_DNA"/>
</dbReference>
<protein>
    <submittedName>
        <fullName evidence="2">SDR family oxidoreductase</fullName>
    </submittedName>
</protein>
<proteinExistence type="predicted"/>
<keyword evidence="3" id="KW-1185">Reference proteome</keyword>
<evidence type="ECO:0000313" key="2">
    <source>
        <dbReference type="EMBL" id="GAA3625526.1"/>
    </source>
</evidence>
<dbReference type="RefSeq" id="WP_344805885.1">
    <property type="nucleotide sequence ID" value="NZ_BAABAB010000021.1"/>
</dbReference>
<gene>
    <name evidence="2" type="ORF">GCM10022236_29830</name>
</gene>
<dbReference type="Proteomes" id="UP001501490">
    <property type="component" value="Unassembled WGS sequence"/>
</dbReference>
<feature type="domain" description="NAD(P)-binding" evidence="1">
    <location>
        <begin position="9"/>
        <end position="181"/>
    </location>
</feature>
<dbReference type="Pfam" id="PF13460">
    <property type="entry name" value="NAD_binding_10"/>
    <property type="match status" value="1"/>
</dbReference>
<name>A0ABP7A5W0_9ACTN</name>